<gene>
    <name evidence="1" type="ORF">EVAR_79848_1</name>
</gene>
<comment type="caution">
    <text evidence="1">The sequence shown here is derived from an EMBL/GenBank/DDBJ whole genome shotgun (WGS) entry which is preliminary data.</text>
</comment>
<proteinExistence type="predicted"/>
<protein>
    <submittedName>
        <fullName evidence="1">Uncharacterized protein</fullName>
    </submittedName>
</protein>
<accession>A0A4C1TYW7</accession>
<sequence>MIGEVRVVKLTLNRKALSLKFDYTTHDIDDWAFDLSQFQSFARLEDGFKTSNADFRSRSDSCGWRSHEWDGCGTRPEWGTYIGLGPQTEKKTNLGEYASDYYEFGTIKTSFIKNDTGYRDPPISYFEMQHFLAPVY</sequence>
<dbReference type="Proteomes" id="UP000299102">
    <property type="component" value="Unassembled WGS sequence"/>
</dbReference>
<dbReference type="AlphaFoldDB" id="A0A4C1TYW7"/>
<organism evidence="1 2">
    <name type="scientific">Eumeta variegata</name>
    <name type="common">Bagworm moth</name>
    <name type="synonym">Eumeta japonica</name>
    <dbReference type="NCBI Taxonomy" id="151549"/>
    <lineage>
        <taxon>Eukaryota</taxon>
        <taxon>Metazoa</taxon>
        <taxon>Ecdysozoa</taxon>
        <taxon>Arthropoda</taxon>
        <taxon>Hexapoda</taxon>
        <taxon>Insecta</taxon>
        <taxon>Pterygota</taxon>
        <taxon>Neoptera</taxon>
        <taxon>Endopterygota</taxon>
        <taxon>Lepidoptera</taxon>
        <taxon>Glossata</taxon>
        <taxon>Ditrysia</taxon>
        <taxon>Tineoidea</taxon>
        <taxon>Psychidae</taxon>
        <taxon>Oiketicinae</taxon>
        <taxon>Eumeta</taxon>
    </lineage>
</organism>
<evidence type="ECO:0000313" key="1">
    <source>
        <dbReference type="EMBL" id="GBP19249.1"/>
    </source>
</evidence>
<evidence type="ECO:0000313" key="2">
    <source>
        <dbReference type="Proteomes" id="UP000299102"/>
    </source>
</evidence>
<name>A0A4C1TYW7_EUMVA</name>
<dbReference type="EMBL" id="BGZK01000106">
    <property type="protein sequence ID" value="GBP19249.1"/>
    <property type="molecule type" value="Genomic_DNA"/>
</dbReference>
<keyword evidence="2" id="KW-1185">Reference proteome</keyword>
<reference evidence="1 2" key="1">
    <citation type="journal article" date="2019" name="Commun. Biol.">
        <title>The bagworm genome reveals a unique fibroin gene that provides high tensile strength.</title>
        <authorList>
            <person name="Kono N."/>
            <person name="Nakamura H."/>
            <person name="Ohtoshi R."/>
            <person name="Tomita M."/>
            <person name="Numata K."/>
            <person name="Arakawa K."/>
        </authorList>
    </citation>
    <scope>NUCLEOTIDE SEQUENCE [LARGE SCALE GENOMIC DNA]</scope>
</reference>